<feature type="domain" description="N-acetyltransferase" evidence="2">
    <location>
        <begin position="1"/>
        <end position="136"/>
    </location>
</feature>
<proteinExistence type="predicted"/>
<dbReference type="InterPro" id="IPR016181">
    <property type="entry name" value="Acyl_CoA_acyltransferase"/>
</dbReference>
<evidence type="ECO:0000256" key="1">
    <source>
        <dbReference type="ARBA" id="ARBA00022679"/>
    </source>
</evidence>
<dbReference type="RefSeq" id="WP_260718792.1">
    <property type="nucleotide sequence ID" value="NZ_CP104377.1"/>
</dbReference>
<dbReference type="Pfam" id="PF00583">
    <property type="entry name" value="Acetyltransf_1"/>
    <property type="match status" value="1"/>
</dbReference>
<accession>A0ABY5ZV09</accession>
<dbReference type="SUPFAM" id="SSF55729">
    <property type="entry name" value="Acyl-CoA N-acyltransferases (Nat)"/>
    <property type="match status" value="1"/>
</dbReference>
<gene>
    <name evidence="3" type="ORF">N4T19_19300</name>
</gene>
<keyword evidence="4" id="KW-1185">Reference proteome</keyword>
<name>A0ABY5ZV09_9BURK</name>
<keyword evidence="1" id="KW-0808">Transferase</keyword>
<organism evidence="3 4">
    <name type="scientific">Comamonas squillarum</name>
    <dbReference type="NCBI Taxonomy" id="2977320"/>
    <lineage>
        <taxon>Bacteria</taxon>
        <taxon>Pseudomonadati</taxon>
        <taxon>Pseudomonadota</taxon>
        <taxon>Betaproteobacteria</taxon>
        <taxon>Burkholderiales</taxon>
        <taxon>Comamonadaceae</taxon>
        <taxon>Comamonas</taxon>
    </lineage>
</organism>
<dbReference type="EMBL" id="CP104377">
    <property type="protein sequence ID" value="UXC17817.1"/>
    <property type="molecule type" value="Genomic_DNA"/>
</dbReference>
<dbReference type="PANTHER" id="PTHR13947:SF58">
    <property type="entry name" value="8B (PUTATIVE,_PSEUDO-RELATED"/>
    <property type="match status" value="1"/>
</dbReference>
<protein>
    <submittedName>
        <fullName evidence="3">GNAT family N-acetyltransferase</fullName>
    </submittedName>
</protein>
<dbReference type="Proteomes" id="UP001058290">
    <property type="component" value="Chromosome"/>
</dbReference>
<dbReference type="Gene3D" id="3.40.630.30">
    <property type="match status" value="1"/>
</dbReference>
<dbReference type="PROSITE" id="PS51186">
    <property type="entry name" value="GNAT"/>
    <property type="match status" value="1"/>
</dbReference>
<dbReference type="PANTHER" id="PTHR13947">
    <property type="entry name" value="GNAT FAMILY N-ACETYLTRANSFERASE"/>
    <property type="match status" value="1"/>
</dbReference>
<dbReference type="InterPro" id="IPR050769">
    <property type="entry name" value="NAT_camello-type"/>
</dbReference>
<dbReference type="InterPro" id="IPR000182">
    <property type="entry name" value="GNAT_dom"/>
</dbReference>
<evidence type="ECO:0000313" key="4">
    <source>
        <dbReference type="Proteomes" id="UP001058290"/>
    </source>
</evidence>
<evidence type="ECO:0000259" key="2">
    <source>
        <dbReference type="PROSITE" id="PS51186"/>
    </source>
</evidence>
<sequence length="136" mass="14468">MGDVDAMFQVRLAVTENSMTSAELAAAGITPASIAEAIRSAPCAWVATIDGEVAGFAMVDLRSACLFALFVRSDCEGRGLGTALCRAGEQALLAQHEAAWLETAKASRAARLYRHLGWGDERDVGDGDIRLTKRRA</sequence>
<evidence type="ECO:0000313" key="3">
    <source>
        <dbReference type="EMBL" id="UXC17817.1"/>
    </source>
</evidence>
<reference evidence="3" key="1">
    <citation type="submission" date="2022-09" db="EMBL/GenBank/DDBJ databases">
        <title>Bacterial diversity in gut of crayfish and pufferfish.</title>
        <authorList>
            <person name="Huang Y."/>
        </authorList>
    </citation>
    <scope>NUCLEOTIDE SEQUENCE</scope>
    <source>
        <strain evidence="3">PR12</strain>
    </source>
</reference>
<dbReference type="CDD" id="cd04301">
    <property type="entry name" value="NAT_SF"/>
    <property type="match status" value="1"/>
</dbReference>